<dbReference type="GO" id="GO:0030246">
    <property type="term" value="F:carbohydrate binding"/>
    <property type="evidence" value="ECO:0007669"/>
    <property type="project" value="InterPro"/>
</dbReference>
<dbReference type="AlphaFoldDB" id="A0A4R0MQR2"/>
<keyword evidence="9" id="KW-1185">Reference proteome</keyword>
<dbReference type="GO" id="GO:0000224">
    <property type="term" value="F:peptide-N4-(N-acetyl-beta-glucosaminyl)asparagine amidase activity"/>
    <property type="evidence" value="ECO:0007669"/>
    <property type="project" value="TreeGrafter"/>
</dbReference>
<dbReference type="InterPro" id="IPR050883">
    <property type="entry name" value="PNGase"/>
</dbReference>
<dbReference type="InterPro" id="IPR008928">
    <property type="entry name" value="6-hairpin_glycosidase_sf"/>
</dbReference>
<comment type="cofactor">
    <cofactor evidence="1">
        <name>Ca(2+)</name>
        <dbReference type="ChEBI" id="CHEBI:29108"/>
    </cofactor>
</comment>
<dbReference type="Gene3D" id="1.20.1050.60">
    <property type="entry name" value="alpha-1,2-mannosidase"/>
    <property type="match status" value="1"/>
</dbReference>
<evidence type="ECO:0000256" key="2">
    <source>
        <dbReference type="ARBA" id="ARBA00011245"/>
    </source>
</evidence>
<evidence type="ECO:0000256" key="3">
    <source>
        <dbReference type="ARBA" id="ARBA00022837"/>
    </source>
</evidence>
<dbReference type="Gene3D" id="1.20.1610.10">
    <property type="entry name" value="alpha-1,2-mannosidases domains"/>
    <property type="match status" value="1"/>
</dbReference>
<proteinExistence type="predicted"/>
<evidence type="ECO:0000256" key="1">
    <source>
        <dbReference type="ARBA" id="ARBA00001913"/>
    </source>
</evidence>
<dbReference type="InterPro" id="IPR005887">
    <property type="entry name" value="GH92_a_mannosidase_put"/>
</dbReference>
<feature type="domain" description="Glycosyl hydrolase family 92 N-terminal" evidence="7">
    <location>
        <begin position="25"/>
        <end position="271"/>
    </location>
</feature>
<keyword evidence="8" id="KW-0378">Hydrolase</keyword>
<dbReference type="InterPro" id="IPR012939">
    <property type="entry name" value="Glyco_hydro_92"/>
</dbReference>
<dbReference type="FunFam" id="3.30.2080.10:FF:000001">
    <property type="entry name" value="Alpha-1,2-mannosidase subfamily"/>
    <property type="match status" value="1"/>
</dbReference>
<keyword evidence="5" id="KW-0732">Signal</keyword>
<dbReference type="SUPFAM" id="SSF48208">
    <property type="entry name" value="Six-hairpin glycosidases"/>
    <property type="match status" value="1"/>
</dbReference>
<dbReference type="Proteomes" id="UP000292884">
    <property type="component" value="Unassembled WGS sequence"/>
</dbReference>
<keyword evidence="3" id="KW-0106">Calcium</keyword>
<dbReference type="PANTHER" id="PTHR12143:SF43">
    <property type="entry name" value="PUTATIVE-RELATED"/>
    <property type="match status" value="1"/>
</dbReference>
<dbReference type="RefSeq" id="WP_131554666.1">
    <property type="nucleotide sequence ID" value="NZ_SJSK01000005.1"/>
</dbReference>
<feature type="signal peptide" evidence="5">
    <location>
        <begin position="1"/>
        <end position="18"/>
    </location>
</feature>
<name>A0A4R0MQR2_9SPHI</name>
<feature type="domain" description="Glycosyl hydrolase family 92" evidence="6">
    <location>
        <begin position="277"/>
        <end position="739"/>
    </location>
</feature>
<gene>
    <name evidence="8" type="ORF">EZ428_18405</name>
</gene>
<evidence type="ECO:0000259" key="7">
    <source>
        <dbReference type="Pfam" id="PF17678"/>
    </source>
</evidence>
<dbReference type="EMBL" id="SJSK01000005">
    <property type="protein sequence ID" value="TCC88612.1"/>
    <property type="molecule type" value="Genomic_DNA"/>
</dbReference>
<reference evidence="8 9" key="1">
    <citation type="submission" date="2019-02" db="EMBL/GenBank/DDBJ databases">
        <title>Pedobacter sp. RP-1-13 sp. nov., isolated from Arctic soil.</title>
        <authorList>
            <person name="Dahal R.H."/>
        </authorList>
    </citation>
    <scope>NUCLEOTIDE SEQUENCE [LARGE SCALE GENOMIC DNA]</scope>
    <source>
        <strain evidence="8 9">RP-1-13</strain>
    </source>
</reference>
<feature type="chain" id="PRO_5020486208" evidence="5">
    <location>
        <begin position="19"/>
        <end position="763"/>
    </location>
</feature>
<dbReference type="Pfam" id="PF07971">
    <property type="entry name" value="Glyco_hydro_92"/>
    <property type="match status" value="1"/>
</dbReference>
<organism evidence="8 9">
    <name type="scientific">Pedobacter frigiditerrae</name>
    <dbReference type="NCBI Taxonomy" id="2530452"/>
    <lineage>
        <taxon>Bacteria</taxon>
        <taxon>Pseudomonadati</taxon>
        <taxon>Bacteroidota</taxon>
        <taxon>Sphingobacteriia</taxon>
        <taxon>Sphingobacteriales</taxon>
        <taxon>Sphingobacteriaceae</taxon>
        <taxon>Pedobacter</taxon>
    </lineage>
</organism>
<evidence type="ECO:0000313" key="9">
    <source>
        <dbReference type="Proteomes" id="UP000292884"/>
    </source>
</evidence>
<evidence type="ECO:0000256" key="4">
    <source>
        <dbReference type="SAM" id="MobiDB-lite"/>
    </source>
</evidence>
<dbReference type="GO" id="GO:0005829">
    <property type="term" value="C:cytosol"/>
    <property type="evidence" value="ECO:0007669"/>
    <property type="project" value="TreeGrafter"/>
</dbReference>
<accession>A0A4R0MQR2</accession>
<dbReference type="InterPro" id="IPR014718">
    <property type="entry name" value="GH-type_carb-bd"/>
</dbReference>
<protein>
    <submittedName>
        <fullName evidence="8">Glycoside hydrolase family 92 protein</fullName>
    </submittedName>
</protein>
<dbReference type="InterPro" id="IPR041371">
    <property type="entry name" value="GH92_N"/>
</dbReference>
<dbReference type="PANTHER" id="PTHR12143">
    <property type="entry name" value="PEPTIDE N-GLYCANASE PNGASE -RELATED"/>
    <property type="match status" value="1"/>
</dbReference>
<feature type="compositionally biased region" description="Polar residues" evidence="4">
    <location>
        <begin position="750"/>
        <end position="763"/>
    </location>
</feature>
<sequence length="763" mass="86168">MLRYSFLIFLFFHFGALAQDDVLKYVNPLTGTANSTTKSAIKHGEGTEALANVIPAVGVPFGMTQWTPQTRLTEKKCIAPYYYKDPKISGLRATHWLSGSCTQDYGSFTVMPISGQLKTSAVDYASSYAHEDEVASPDYYKVLLRDYLITAEVTGLERSAMLKFTAGKTDDFYLLMTPNSDKDKGFIKIDRKKGEVSGYNPAYRIYQGLGQPAGFSGYFVIQFDRPFSKSGTFSGNQQYGLDSLINQKDLGAYLKFEMEKGEILRARVGTSFTSIANARKNLATEITGWNFDEVRKRSAAAWNKALNQIQVKTDLEKQKNIFYTAFYHSLQHPRLFTDVDGTYPKFAHQYENAVLKGTEYYDDFSMWDIYRAQLPLLEILQPQKIGAFVNSMVLKGEQGGWLPIFPCWNSYTNAMIGDHGTAFIASAYTKGIRGFDTQKAYQLMRKNAFEIPDKETYRDGKGRRALDSYLKYDYIPLEDSVPDAFHKREQVSRTLEYAFNDYALAIVARDMGKTEDMNLLLKRSSNYKNVFQKEIGSVNGRYADGSWATDFKADVKLPFITEGTPRQYMFYVPHDVSGLASTMGGKKTFEKALDSLFIKGEYWHGNEPGHQIPFLYNFTDSPWKTQREVRKILSEEYDDGIGGLSGNDDAGQMSAWYLFAAMGFYPVNPVANEYLLSTPLFQSININLQNGKTFTVQASADPLEMPYITSVKLNGKSYRKNYLSHQDIMNGGTLEIKLGKTPNEKWGAKDNNQPSGISNKAKK</sequence>
<evidence type="ECO:0000259" key="6">
    <source>
        <dbReference type="Pfam" id="PF07971"/>
    </source>
</evidence>
<dbReference type="Gene3D" id="2.70.98.10">
    <property type="match status" value="1"/>
</dbReference>
<dbReference type="NCBIfam" id="TIGR01180">
    <property type="entry name" value="aman2_put"/>
    <property type="match status" value="1"/>
</dbReference>
<dbReference type="GO" id="GO:0006516">
    <property type="term" value="P:glycoprotein catabolic process"/>
    <property type="evidence" value="ECO:0007669"/>
    <property type="project" value="TreeGrafter"/>
</dbReference>
<dbReference type="GO" id="GO:0005975">
    <property type="term" value="P:carbohydrate metabolic process"/>
    <property type="evidence" value="ECO:0007669"/>
    <property type="project" value="InterPro"/>
</dbReference>
<dbReference type="Pfam" id="PF17678">
    <property type="entry name" value="Glyco_hydro_92N"/>
    <property type="match status" value="1"/>
</dbReference>
<feature type="region of interest" description="Disordered" evidence="4">
    <location>
        <begin position="740"/>
        <end position="763"/>
    </location>
</feature>
<evidence type="ECO:0000256" key="5">
    <source>
        <dbReference type="SAM" id="SignalP"/>
    </source>
</evidence>
<comment type="subunit">
    <text evidence="2">Monomer.</text>
</comment>
<comment type="caution">
    <text evidence="8">The sequence shown here is derived from an EMBL/GenBank/DDBJ whole genome shotgun (WGS) entry which is preliminary data.</text>
</comment>
<dbReference type="Gene3D" id="3.30.2080.10">
    <property type="entry name" value="GH92 mannosidase domain"/>
    <property type="match status" value="1"/>
</dbReference>
<evidence type="ECO:0000313" key="8">
    <source>
        <dbReference type="EMBL" id="TCC88612.1"/>
    </source>
</evidence>
<dbReference type="OrthoDB" id="9758101at2"/>